<organism evidence="5 6">
    <name type="scientific">Geosporobacter subterraneus DSM 17957</name>
    <dbReference type="NCBI Taxonomy" id="1121919"/>
    <lineage>
        <taxon>Bacteria</taxon>
        <taxon>Bacillati</taxon>
        <taxon>Bacillota</taxon>
        <taxon>Clostridia</taxon>
        <taxon>Peptostreptococcales</taxon>
        <taxon>Thermotaleaceae</taxon>
        <taxon>Geosporobacter</taxon>
    </lineage>
</organism>
<evidence type="ECO:0000256" key="3">
    <source>
        <dbReference type="ARBA" id="ARBA00023163"/>
    </source>
</evidence>
<dbReference type="PROSITE" id="PS50995">
    <property type="entry name" value="HTH_MARR_2"/>
    <property type="match status" value="1"/>
</dbReference>
<dbReference type="SUPFAM" id="SSF46785">
    <property type="entry name" value="Winged helix' DNA-binding domain"/>
    <property type="match status" value="1"/>
</dbReference>
<dbReference type="EMBL" id="FQZV01000014">
    <property type="protein sequence ID" value="SHJ08479.1"/>
    <property type="molecule type" value="Genomic_DNA"/>
</dbReference>
<gene>
    <name evidence="5" type="ORF">SAMN02745975_01242</name>
</gene>
<accession>A0A1M6GEY3</accession>
<dbReference type="Gene3D" id="1.10.10.10">
    <property type="entry name" value="Winged helix-like DNA-binding domain superfamily/Winged helix DNA-binding domain"/>
    <property type="match status" value="1"/>
</dbReference>
<proteinExistence type="predicted"/>
<feature type="domain" description="HTH marR-type" evidence="4">
    <location>
        <begin position="26"/>
        <end position="158"/>
    </location>
</feature>
<dbReference type="AlphaFoldDB" id="A0A1M6GEY3"/>
<dbReference type="GO" id="GO:0003677">
    <property type="term" value="F:DNA binding"/>
    <property type="evidence" value="ECO:0007669"/>
    <property type="project" value="UniProtKB-KW"/>
</dbReference>
<name>A0A1M6GEY3_9FIRM</name>
<dbReference type="PANTHER" id="PTHR42756">
    <property type="entry name" value="TRANSCRIPTIONAL REGULATOR, MARR"/>
    <property type="match status" value="1"/>
</dbReference>
<keyword evidence="1" id="KW-0805">Transcription regulation</keyword>
<dbReference type="Proteomes" id="UP000184536">
    <property type="component" value="Unassembled WGS sequence"/>
</dbReference>
<dbReference type="SMART" id="SM00347">
    <property type="entry name" value="HTH_MARR"/>
    <property type="match status" value="1"/>
</dbReference>
<protein>
    <submittedName>
        <fullName evidence="5">DNA-binding transcriptional regulator, MarR family</fullName>
    </submittedName>
</protein>
<evidence type="ECO:0000259" key="4">
    <source>
        <dbReference type="PROSITE" id="PS50995"/>
    </source>
</evidence>
<sequence length="168" mass="19638">MMNNREIDDPIKDLKEQDTSNEDCCVEEVGDMIQRLVRVFQLIERDQIKIFGVTTTQCYCLLELLKVEQLTMNEISHKMNLDTSTMTRVIDKLVRDQLISRERQEEDRRIVVLELTEKGRNTALQLNESIRKYYKNIIQNLPEGQVDNVLNAVFLLLNAFDKANPNCC</sequence>
<evidence type="ECO:0000313" key="5">
    <source>
        <dbReference type="EMBL" id="SHJ08479.1"/>
    </source>
</evidence>
<dbReference type="InterPro" id="IPR036390">
    <property type="entry name" value="WH_DNA-bd_sf"/>
</dbReference>
<dbReference type="GO" id="GO:0003700">
    <property type="term" value="F:DNA-binding transcription factor activity"/>
    <property type="evidence" value="ECO:0007669"/>
    <property type="project" value="InterPro"/>
</dbReference>
<dbReference type="PANTHER" id="PTHR42756:SF1">
    <property type="entry name" value="TRANSCRIPTIONAL REPRESSOR OF EMRAB OPERON"/>
    <property type="match status" value="1"/>
</dbReference>
<evidence type="ECO:0000313" key="6">
    <source>
        <dbReference type="Proteomes" id="UP000184536"/>
    </source>
</evidence>
<dbReference type="PRINTS" id="PR00598">
    <property type="entry name" value="HTHMARR"/>
</dbReference>
<keyword evidence="3" id="KW-0804">Transcription</keyword>
<dbReference type="Pfam" id="PF01047">
    <property type="entry name" value="MarR"/>
    <property type="match status" value="1"/>
</dbReference>
<dbReference type="STRING" id="1121919.SAMN02745975_01242"/>
<keyword evidence="6" id="KW-1185">Reference proteome</keyword>
<dbReference type="InterPro" id="IPR036388">
    <property type="entry name" value="WH-like_DNA-bd_sf"/>
</dbReference>
<reference evidence="6" key="1">
    <citation type="submission" date="2016-11" db="EMBL/GenBank/DDBJ databases">
        <authorList>
            <person name="Varghese N."/>
            <person name="Submissions S."/>
        </authorList>
    </citation>
    <scope>NUCLEOTIDE SEQUENCE [LARGE SCALE GENOMIC DNA]</scope>
    <source>
        <strain evidence="6">DSM 17957</strain>
    </source>
</reference>
<evidence type="ECO:0000256" key="2">
    <source>
        <dbReference type="ARBA" id="ARBA00023125"/>
    </source>
</evidence>
<evidence type="ECO:0000256" key="1">
    <source>
        <dbReference type="ARBA" id="ARBA00023015"/>
    </source>
</evidence>
<dbReference type="InterPro" id="IPR000835">
    <property type="entry name" value="HTH_MarR-typ"/>
</dbReference>
<keyword evidence="2 5" id="KW-0238">DNA-binding</keyword>